<dbReference type="PANTHER" id="PTHR43405">
    <property type="entry name" value="GLYCOSYL HYDROLASE DIGH"/>
    <property type="match status" value="1"/>
</dbReference>
<accession>A0ABV0JVH9</accession>
<dbReference type="SUPFAM" id="SSF51445">
    <property type="entry name" value="(Trans)glycosidases"/>
    <property type="match status" value="1"/>
</dbReference>
<feature type="domain" description="SLH" evidence="3">
    <location>
        <begin position="42"/>
        <end position="101"/>
    </location>
</feature>
<dbReference type="Pfam" id="PF00395">
    <property type="entry name" value="SLH"/>
    <property type="match status" value="3"/>
</dbReference>
<evidence type="ECO:0000256" key="2">
    <source>
        <dbReference type="SAM" id="Phobius"/>
    </source>
</evidence>
<evidence type="ECO:0000313" key="4">
    <source>
        <dbReference type="EMBL" id="MEP0867461.1"/>
    </source>
</evidence>
<reference evidence="4 5" key="1">
    <citation type="submission" date="2022-04" db="EMBL/GenBank/DDBJ databases">
        <title>Positive selection, recombination, and allopatry shape intraspecific diversity of widespread and dominant cyanobacteria.</title>
        <authorList>
            <person name="Wei J."/>
            <person name="Shu W."/>
            <person name="Hu C."/>
        </authorList>
    </citation>
    <scope>NUCLEOTIDE SEQUENCE [LARGE SCALE GENOMIC DNA]</scope>
    <source>
        <strain evidence="4 5">GB2-A5</strain>
    </source>
</reference>
<name>A0ABV0JVH9_9CYAN</name>
<organism evidence="4 5">
    <name type="scientific">Funiculus sociatus GB2-A5</name>
    <dbReference type="NCBI Taxonomy" id="2933946"/>
    <lineage>
        <taxon>Bacteria</taxon>
        <taxon>Bacillati</taxon>
        <taxon>Cyanobacteriota</taxon>
        <taxon>Cyanophyceae</taxon>
        <taxon>Coleofasciculales</taxon>
        <taxon>Coleofasciculaceae</taxon>
        <taxon>Funiculus</taxon>
    </lineage>
</organism>
<dbReference type="Gene3D" id="3.20.20.80">
    <property type="entry name" value="Glycosidases"/>
    <property type="match status" value="1"/>
</dbReference>
<keyword evidence="2" id="KW-0472">Membrane</keyword>
<dbReference type="RefSeq" id="WP_190417309.1">
    <property type="nucleotide sequence ID" value="NZ_JAMPKK010000071.1"/>
</dbReference>
<keyword evidence="1" id="KW-0732">Signal</keyword>
<gene>
    <name evidence="4" type="ORF">NDI37_23710</name>
</gene>
<feature type="domain" description="SLH" evidence="3">
    <location>
        <begin position="169"/>
        <end position="233"/>
    </location>
</feature>
<proteinExistence type="predicted"/>
<feature type="domain" description="SLH" evidence="3">
    <location>
        <begin position="103"/>
        <end position="166"/>
    </location>
</feature>
<evidence type="ECO:0000259" key="3">
    <source>
        <dbReference type="PROSITE" id="PS51272"/>
    </source>
</evidence>
<dbReference type="Proteomes" id="UP001442494">
    <property type="component" value="Unassembled WGS sequence"/>
</dbReference>
<dbReference type="Pfam" id="PF02638">
    <property type="entry name" value="GHL10"/>
    <property type="match status" value="1"/>
</dbReference>
<keyword evidence="5" id="KW-1185">Reference proteome</keyword>
<evidence type="ECO:0000256" key="1">
    <source>
        <dbReference type="ARBA" id="ARBA00022729"/>
    </source>
</evidence>
<keyword evidence="2" id="KW-0812">Transmembrane</keyword>
<dbReference type="InterPro" id="IPR003790">
    <property type="entry name" value="GHL10"/>
</dbReference>
<dbReference type="InterPro" id="IPR052177">
    <property type="entry name" value="Divisome_Glycosyl_Hydrolase"/>
</dbReference>
<feature type="transmembrane region" description="Helical" evidence="2">
    <location>
        <begin position="23"/>
        <end position="43"/>
    </location>
</feature>
<comment type="caution">
    <text evidence="4">The sequence shown here is derived from an EMBL/GenBank/DDBJ whole genome shotgun (WGS) entry which is preliminary data.</text>
</comment>
<evidence type="ECO:0000313" key="5">
    <source>
        <dbReference type="Proteomes" id="UP001442494"/>
    </source>
</evidence>
<protein>
    <submittedName>
        <fullName evidence="4">Family 10 glycosylhydrolase</fullName>
    </submittedName>
</protein>
<dbReference type="PROSITE" id="PS51272">
    <property type="entry name" value="SLH"/>
    <property type="match status" value="3"/>
</dbReference>
<dbReference type="InterPro" id="IPR017853">
    <property type="entry name" value="GH"/>
</dbReference>
<sequence>MKSRFTSLADGLVLFSRAFGHQAWLIFLVAFSFGVVLMIHPAFAQAKFSDVQGWTQPCIEQLAQKQIISGYPDGSFKPSAPVTRAEFAAMVGKAFPNTADVRNAVPFADVPANYWAKDAIAKAYKTGFLSGYPGGVFKPSEKIPRSQALVSLSSGLKYSPSSPVANTLNGAFSDAATIPDYAKRAIAAATEKQLVVNYPDVKRLNSNQPATRADVAAFLCQAAGMAQLVPSQYIAKVGIPPIAQSKEIRGVWLTNIDSDVLFEKTRLANAIQRLDELNFNTLYPTVWNWGYTLYPSAVAQKEIGRSLDPEPRLQGRDILKEIVDQGHQKGMAVIPWFEFGFMAPADSELVKRHPDWILKRRDGSQIWKEGPHNRVWLNPFRPEVQKFIQDLVVEIVSEYDVDGIQFDDHFGFPAEFGYDPFTVQLYKKENGGKSPPTNAQDPAWIRWRANKITAYLKQVFQAVKGRKKNVLVSVSPNPQEFSYNFFLADWQTWEQQGLIEELIIQVYRDDLGRFIEELERPEVKAAQRHIPVGIGILSGVKPRPIGLAQVQNQVAAVRQRGFAGMSFFFYESLWNNAPEKPEIRQNALKAIFPTDLERPNIVAGGKP</sequence>
<dbReference type="InterPro" id="IPR001119">
    <property type="entry name" value="SLH_dom"/>
</dbReference>
<dbReference type="EMBL" id="JAMPKK010000071">
    <property type="protein sequence ID" value="MEP0867461.1"/>
    <property type="molecule type" value="Genomic_DNA"/>
</dbReference>
<keyword evidence="2" id="KW-1133">Transmembrane helix</keyword>
<dbReference type="PANTHER" id="PTHR43405:SF1">
    <property type="entry name" value="GLYCOSYL HYDROLASE DIGH"/>
    <property type="match status" value="1"/>
</dbReference>